<accession>A0A1Y3B5F8</accession>
<evidence type="ECO:0000256" key="1">
    <source>
        <dbReference type="ARBA" id="ARBA00009172"/>
    </source>
</evidence>
<keyword evidence="4" id="KW-1185">Reference proteome</keyword>
<sequence length="117" mass="13415">MAFFIGFQQGFFMADFNKLFVSCALGLKAIGSIMLTRGFVHLAATFLLYEFIRHIQRSVILIAGTVCQLSVLAILYLWRPNDDIPLYYVITMTYSLANAIMQTLLLRQDLLSYNNKY</sequence>
<keyword evidence="2" id="KW-1133">Transmembrane helix</keyword>
<feature type="transmembrane region" description="Helical" evidence="2">
    <location>
        <begin position="29"/>
        <end position="52"/>
    </location>
</feature>
<comment type="similarity">
    <text evidence="1">Belongs to the unc-93 family.</text>
</comment>
<dbReference type="AlphaFoldDB" id="A0A1Y3B5F8"/>
<comment type="caution">
    <text evidence="3">The sequence shown here is derived from an EMBL/GenBank/DDBJ whole genome shotgun (WGS) entry which is preliminary data.</text>
</comment>
<dbReference type="PANTHER" id="PTHR19444:SF11">
    <property type="entry name" value="UNC93-LIKE PROTEIN"/>
    <property type="match status" value="1"/>
</dbReference>
<proteinExistence type="inferred from homology"/>
<organism evidence="3 4">
    <name type="scientific">Euroglyphus maynei</name>
    <name type="common">Mayne's house dust mite</name>
    <dbReference type="NCBI Taxonomy" id="6958"/>
    <lineage>
        <taxon>Eukaryota</taxon>
        <taxon>Metazoa</taxon>
        <taxon>Ecdysozoa</taxon>
        <taxon>Arthropoda</taxon>
        <taxon>Chelicerata</taxon>
        <taxon>Arachnida</taxon>
        <taxon>Acari</taxon>
        <taxon>Acariformes</taxon>
        <taxon>Sarcoptiformes</taxon>
        <taxon>Astigmata</taxon>
        <taxon>Psoroptidia</taxon>
        <taxon>Analgoidea</taxon>
        <taxon>Pyroglyphidae</taxon>
        <taxon>Pyroglyphinae</taxon>
        <taxon>Euroglyphus</taxon>
    </lineage>
</organism>
<dbReference type="OrthoDB" id="78663at2759"/>
<feature type="transmembrane region" description="Helical" evidence="2">
    <location>
        <begin position="59"/>
        <end position="78"/>
    </location>
</feature>
<reference evidence="3 4" key="1">
    <citation type="submission" date="2017-03" db="EMBL/GenBank/DDBJ databases">
        <title>Genome Survey of Euroglyphus maynei.</title>
        <authorList>
            <person name="Arlian L.G."/>
            <person name="Morgan M.S."/>
            <person name="Rider S.D."/>
        </authorList>
    </citation>
    <scope>NUCLEOTIDE SEQUENCE [LARGE SCALE GENOMIC DNA]</scope>
    <source>
        <strain evidence="3">Arlian Lab</strain>
        <tissue evidence="3">Whole body</tissue>
    </source>
</reference>
<keyword evidence="2" id="KW-0472">Membrane</keyword>
<dbReference type="GO" id="GO:0043266">
    <property type="term" value="P:regulation of potassium ion transport"/>
    <property type="evidence" value="ECO:0007669"/>
    <property type="project" value="TreeGrafter"/>
</dbReference>
<dbReference type="GO" id="GO:0006937">
    <property type="term" value="P:regulation of muscle contraction"/>
    <property type="evidence" value="ECO:0007669"/>
    <property type="project" value="TreeGrafter"/>
</dbReference>
<dbReference type="GO" id="GO:0015459">
    <property type="term" value="F:potassium channel regulator activity"/>
    <property type="evidence" value="ECO:0007669"/>
    <property type="project" value="TreeGrafter"/>
</dbReference>
<dbReference type="GO" id="GO:0055120">
    <property type="term" value="C:striated muscle dense body"/>
    <property type="evidence" value="ECO:0007669"/>
    <property type="project" value="TreeGrafter"/>
</dbReference>
<dbReference type="PANTHER" id="PTHR19444">
    <property type="entry name" value="UNC-93 RELATED"/>
    <property type="match status" value="1"/>
</dbReference>
<gene>
    <name evidence="3" type="ORF">BLA29_011405</name>
</gene>
<evidence type="ECO:0000256" key="2">
    <source>
        <dbReference type="SAM" id="Phobius"/>
    </source>
</evidence>
<keyword evidence="2" id="KW-0812">Transmembrane</keyword>
<dbReference type="EMBL" id="MUJZ01039211">
    <property type="protein sequence ID" value="OTF76070.1"/>
    <property type="molecule type" value="Genomic_DNA"/>
</dbReference>
<feature type="transmembrane region" description="Helical" evidence="2">
    <location>
        <begin position="84"/>
        <end position="106"/>
    </location>
</feature>
<name>A0A1Y3B5F8_EURMA</name>
<protein>
    <submittedName>
        <fullName evidence="3">Uncharacterized protein</fullName>
    </submittedName>
</protein>
<dbReference type="GO" id="GO:0005886">
    <property type="term" value="C:plasma membrane"/>
    <property type="evidence" value="ECO:0007669"/>
    <property type="project" value="TreeGrafter"/>
</dbReference>
<dbReference type="Proteomes" id="UP000194236">
    <property type="component" value="Unassembled WGS sequence"/>
</dbReference>
<dbReference type="InterPro" id="IPR051951">
    <property type="entry name" value="UNC-93_regulatory"/>
</dbReference>
<evidence type="ECO:0000313" key="3">
    <source>
        <dbReference type="EMBL" id="OTF76070.1"/>
    </source>
</evidence>
<evidence type="ECO:0000313" key="4">
    <source>
        <dbReference type="Proteomes" id="UP000194236"/>
    </source>
</evidence>